<dbReference type="EMBL" id="PEDL01000001">
    <property type="protein sequence ID" value="PHV72367.1"/>
    <property type="molecule type" value="Genomic_DNA"/>
</dbReference>
<gene>
    <name evidence="1" type="ORF">CS063_02495</name>
</gene>
<evidence type="ECO:0000313" key="1">
    <source>
        <dbReference type="EMBL" id="PHV72367.1"/>
    </source>
</evidence>
<organism evidence="1 2">
    <name type="scientific">Sporanaerobium hydrogeniformans</name>
    <dbReference type="NCBI Taxonomy" id="3072179"/>
    <lineage>
        <taxon>Bacteria</taxon>
        <taxon>Bacillati</taxon>
        <taxon>Bacillota</taxon>
        <taxon>Clostridia</taxon>
        <taxon>Lachnospirales</taxon>
        <taxon>Lachnospiraceae</taxon>
        <taxon>Sporanaerobium</taxon>
    </lineage>
</organism>
<keyword evidence="2" id="KW-1185">Reference proteome</keyword>
<name>A0AC61DKA4_9FIRM</name>
<reference evidence="1" key="1">
    <citation type="submission" date="2017-10" db="EMBL/GenBank/DDBJ databases">
        <title>Genome sequence of cellulolytic Lachnospiraceae bacterium XHS1971 isolated from hotspring sediment.</title>
        <authorList>
            <person name="Vasudevan G."/>
            <person name="Joshi A.J."/>
            <person name="Hivarkar S."/>
            <person name="Lanjekar V.B."/>
            <person name="Dhakephalkar P.K."/>
            <person name="Dagar S."/>
        </authorList>
    </citation>
    <scope>NUCLEOTIDE SEQUENCE</scope>
    <source>
        <strain evidence="1">XHS1971</strain>
    </source>
</reference>
<sequence>MNYIAQISRNSVLWVSILSWFTAQVLKIVITLFEEHRLDLKLFFASGGMPSSHSSFVTALAVSIGQLYGYDSPFFAIAAVFSFIVMYDAAHVRLQAGKQAVMINQIIEILGNPNLNPEQRLKEILGHTPVQVAAGAILGVVIALIFFGV</sequence>
<protein>
    <submittedName>
        <fullName evidence="1">Uncharacterized protein</fullName>
    </submittedName>
</protein>
<comment type="caution">
    <text evidence="1">The sequence shown here is derived from an EMBL/GenBank/DDBJ whole genome shotgun (WGS) entry which is preliminary data.</text>
</comment>
<evidence type="ECO:0000313" key="2">
    <source>
        <dbReference type="Proteomes" id="UP000224460"/>
    </source>
</evidence>
<accession>A0AC61DKA4</accession>
<dbReference type="Proteomes" id="UP000224460">
    <property type="component" value="Unassembled WGS sequence"/>
</dbReference>
<proteinExistence type="predicted"/>